<dbReference type="Proteomes" id="UP000298602">
    <property type="component" value="Chromosome"/>
</dbReference>
<dbReference type="Pfam" id="PF00270">
    <property type="entry name" value="DEAD"/>
    <property type="match status" value="1"/>
</dbReference>
<keyword evidence="7" id="KW-1185">Reference proteome</keyword>
<evidence type="ECO:0000256" key="3">
    <source>
        <dbReference type="ARBA" id="ARBA00022806"/>
    </source>
</evidence>
<dbReference type="InterPro" id="IPR027417">
    <property type="entry name" value="P-loop_NTPase"/>
</dbReference>
<evidence type="ECO:0000259" key="5">
    <source>
        <dbReference type="PROSITE" id="PS51192"/>
    </source>
</evidence>
<keyword evidence="2" id="KW-0378">Hydrolase</keyword>
<dbReference type="RefSeq" id="WP_137422706.1">
    <property type="nucleotide sequence ID" value="NZ_CP040098.1"/>
</dbReference>
<evidence type="ECO:0000256" key="4">
    <source>
        <dbReference type="ARBA" id="ARBA00022840"/>
    </source>
</evidence>
<evidence type="ECO:0000313" key="6">
    <source>
        <dbReference type="EMBL" id="QCQ20736.1"/>
    </source>
</evidence>
<dbReference type="KEGG" id="dax:FDQ92_00065"/>
<dbReference type="AlphaFoldDB" id="A0A4P8KYZ1"/>
<dbReference type="InterPro" id="IPR011545">
    <property type="entry name" value="DEAD/DEAH_box_helicase_dom"/>
</dbReference>
<dbReference type="PROSITE" id="PS51192">
    <property type="entry name" value="HELICASE_ATP_BIND_1"/>
    <property type="match status" value="1"/>
</dbReference>
<evidence type="ECO:0000256" key="2">
    <source>
        <dbReference type="ARBA" id="ARBA00022801"/>
    </source>
</evidence>
<sequence>MSEWNISHLRYPVDLPITDRRDVIVRAILDHQVVVVTGDTGSGKSTQIPKMCLEAGRGRAGFIGITQPRRIAAVTLARRVAEELGEKGASLVGYKIRFQDRTSRTTRIKFMTDGILLAEAQRDRLFRAYDTLIIDEAHERSLNIDFLLGMLRRTLPQRPDLKVIVTSATIDPERFSEAFGGPP</sequence>
<dbReference type="InterPro" id="IPR014001">
    <property type="entry name" value="Helicase_ATP-bd"/>
</dbReference>
<dbReference type="SMART" id="SM00487">
    <property type="entry name" value="DEXDc"/>
    <property type="match status" value="1"/>
</dbReference>
<dbReference type="GO" id="GO:0016787">
    <property type="term" value="F:hydrolase activity"/>
    <property type="evidence" value="ECO:0007669"/>
    <property type="project" value="UniProtKB-KW"/>
</dbReference>
<protein>
    <submittedName>
        <fullName evidence="6">DEAD/DEAH box helicase</fullName>
    </submittedName>
</protein>
<dbReference type="PANTHER" id="PTHR18934:SF99">
    <property type="entry name" value="ATP-DEPENDENT RNA HELICASE DHX37-RELATED"/>
    <property type="match status" value="1"/>
</dbReference>
<keyword evidence="4" id="KW-0067">ATP-binding</keyword>
<dbReference type="OrthoDB" id="9805617at2"/>
<proteinExistence type="predicted"/>
<keyword evidence="1" id="KW-0547">Nucleotide-binding</keyword>
<dbReference type="PANTHER" id="PTHR18934">
    <property type="entry name" value="ATP-DEPENDENT RNA HELICASE"/>
    <property type="match status" value="1"/>
</dbReference>
<dbReference type="GO" id="GO:0003723">
    <property type="term" value="F:RNA binding"/>
    <property type="evidence" value="ECO:0007669"/>
    <property type="project" value="TreeGrafter"/>
</dbReference>
<reference evidence="6 7" key="1">
    <citation type="submission" date="2019-05" db="EMBL/GenBank/DDBJ databases">
        <title>The Complete Genome Sequence of the n-alkane-degrading Desulfoglaeba alkanexedens ALDC reveals multiple alkylsuccinate synthase gene clusters.</title>
        <authorList>
            <person name="Callaghan A.V."/>
            <person name="Davidova I.A."/>
            <person name="Duncan K.E."/>
            <person name="Morris B."/>
            <person name="McInerney M.J."/>
        </authorList>
    </citation>
    <scope>NUCLEOTIDE SEQUENCE [LARGE SCALE GENOMIC DNA]</scope>
    <source>
        <strain evidence="6 7">ALDC</strain>
    </source>
</reference>
<gene>
    <name evidence="6" type="ORF">FDQ92_00065</name>
</gene>
<organism evidence="6 7">
    <name type="scientific">Desulfoglaeba alkanexedens ALDC</name>
    <dbReference type="NCBI Taxonomy" id="980445"/>
    <lineage>
        <taxon>Bacteria</taxon>
        <taxon>Pseudomonadati</taxon>
        <taxon>Thermodesulfobacteriota</taxon>
        <taxon>Syntrophobacteria</taxon>
        <taxon>Syntrophobacterales</taxon>
        <taxon>Syntrophobacteraceae</taxon>
        <taxon>Desulfoglaeba</taxon>
    </lineage>
</organism>
<reference evidence="6 7" key="2">
    <citation type="submission" date="2019-05" db="EMBL/GenBank/DDBJ databases">
        <authorList>
            <person name="Suflita J.M."/>
            <person name="Marks C.R."/>
        </authorList>
    </citation>
    <scope>NUCLEOTIDE SEQUENCE [LARGE SCALE GENOMIC DNA]</scope>
    <source>
        <strain evidence="6 7">ALDC</strain>
    </source>
</reference>
<evidence type="ECO:0000256" key="1">
    <source>
        <dbReference type="ARBA" id="ARBA00022741"/>
    </source>
</evidence>
<name>A0A4P8KYZ1_9BACT</name>
<feature type="domain" description="Helicase ATP-binding" evidence="5">
    <location>
        <begin position="25"/>
        <end position="183"/>
    </location>
</feature>
<accession>A0A4P8KYZ1</accession>
<dbReference type="GO" id="GO:0004386">
    <property type="term" value="F:helicase activity"/>
    <property type="evidence" value="ECO:0007669"/>
    <property type="project" value="UniProtKB-KW"/>
</dbReference>
<dbReference type="Gene3D" id="3.40.50.300">
    <property type="entry name" value="P-loop containing nucleotide triphosphate hydrolases"/>
    <property type="match status" value="1"/>
</dbReference>
<dbReference type="GO" id="GO:0005524">
    <property type="term" value="F:ATP binding"/>
    <property type="evidence" value="ECO:0007669"/>
    <property type="project" value="UniProtKB-KW"/>
</dbReference>
<dbReference type="SUPFAM" id="SSF52540">
    <property type="entry name" value="P-loop containing nucleoside triphosphate hydrolases"/>
    <property type="match status" value="1"/>
</dbReference>
<keyword evidence="3 6" id="KW-0347">Helicase</keyword>
<evidence type="ECO:0000313" key="7">
    <source>
        <dbReference type="Proteomes" id="UP000298602"/>
    </source>
</evidence>
<dbReference type="EMBL" id="CP040098">
    <property type="protein sequence ID" value="QCQ20736.1"/>
    <property type="molecule type" value="Genomic_DNA"/>
</dbReference>